<protein>
    <submittedName>
        <fullName evidence="7">Endoribonuclease</fullName>
    </submittedName>
</protein>
<dbReference type="GO" id="GO:0036498">
    <property type="term" value="P:IRE1-mediated unfolded protein response"/>
    <property type="evidence" value="ECO:0007669"/>
    <property type="project" value="TreeGrafter"/>
</dbReference>
<reference evidence="7" key="1">
    <citation type="submission" date="2022-11" db="UniProtKB">
        <authorList>
            <consortium name="WormBaseParasite"/>
        </authorList>
    </citation>
    <scope>IDENTIFICATION</scope>
</reference>
<dbReference type="SMART" id="SM00220">
    <property type="entry name" value="S_TKc"/>
    <property type="match status" value="1"/>
</dbReference>
<dbReference type="PROSITE" id="PS51392">
    <property type="entry name" value="KEN"/>
    <property type="match status" value="1"/>
</dbReference>
<proteinExistence type="predicted"/>
<dbReference type="InterPro" id="IPR008271">
    <property type="entry name" value="Ser/Thr_kinase_AS"/>
</dbReference>
<dbReference type="GO" id="GO:1990604">
    <property type="term" value="C:IRE1-TRAF2-ASK1 complex"/>
    <property type="evidence" value="ECO:0007669"/>
    <property type="project" value="TreeGrafter"/>
</dbReference>
<dbReference type="GO" id="GO:0004674">
    <property type="term" value="F:protein serine/threonine kinase activity"/>
    <property type="evidence" value="ECO:0007669"/>
    <property type="project" value="InterPro"/>
</dbReference>
<organism evidence="6 7">
    <name type="scientific">Acrobeloides nanus</name>
    <dbReference type="NCBI Taxonomy" id="290746"/>
    <lineage>
        <taxon>Eukaryota</taxon>
        <taxon>Metazoa</taxon>
        <taxon>Ecdysozoa</taxon>
        <taxon>Nematoda</taxon>
        <taxon>Chromadorea</taxon>
        <taxon>Rhabditida</taxon>
        <taxon>Tylenchina</taxon>
        <taxon>Cephalobomorpha</taxon>
        <taxon>Cephaloboidea</taxon>
        <taxon>Cephalobidae</taxon>
        <taxon>Acrobeloides</taxon>
    </lineage>
</organism>
<dbReference type="Proteomes" id="UP000887540">
    <property type="component" value="Unplaced"/>
</dbReference>
<sequence length="776" mass="89571">MDVVDYQKRFKYIDISNEIYVGMIVEDEIKGGIKAKIYCVQLGLVNLNARDWDEMMKLGDIVYFRADIYRSNQSSVKKLGSYYYTKTIINVQKNADLVPSSQIGKPIANKTWMVKVDALVCTIAGNDRHNPRINKQGYLWNDLLGRIYLDSSILSQHQKNLKTFDAVQVIVTYDGSSPEVPWTAHDISEIYEDSIQRRENIAQLLITDSCWQIVSLEHYTNESYRNKNGEVRGRKGFHCYLFNTITSELAYARWIDLNTNASWPHENNVCTASVFKHAPRNRKIGKNYEPVYLRAVVFTPIRWEYDPYAETNKYKQTPTAYHPIFKTTGCINKNGLEKGYEEFNETCDLPNNGTSINQTVRTISSKVVICLGKKKGSGKYGTIYEGIFENNTPVAVKCVSREAAKSITQENRALRDIKNDFIVKYYCTEYDWSHGYIILELADCDLQTYVLDEKWQNKFDKINVINIFDMAIKGLTYIHSHKIVHRDIKPTNYLLKDRGDGFANVLLTDFGQCKIVSSDEFSMSLSLSGIAGTRDWLSPEASRELKKKIMTKEVDVFSLGLVYYFVLAGEKIFKGLKANADFTDQDVEQELKQLPDKGFLDLNEKELAINLIIAMLKIKDKERPSAETICNHPLMWSKETKCEFLCKVSEIIENDPTTYANVLNEDTEDSNILGCNWIDHIEIEFDNAWASVIRKGKRRRYGKTVRDLLRAVRNKCSHENKDSLRIIAAINNLFPRLLLHVYKEMLLHYKDEQHLLKYYSTNSHLFFNNQIITPET</sequence>
<dbReference type="GO" id="GO:0005524">
    <property type="term" value="F:ATP binding"/>
    <property type="evidence" value="ECO:0007669"/>
    <property type="project" value="UniProtKB-KW"/>
</dbReference>
<evidence type="ECO:0000259" key="4">
    <source>
        <dbReference type="PROSITE" id="PS50011"/>
    </source>
</evidence>
<name>A0A914ELR9_9BILA</name>
<dbReference type="Gene3D" id="1.20.1440.180">
    <property type="entry name" value="KEN domain"/>
    <property type="match status" value="1"/>
</dbReference>
<dbReference type="GO" id="GO:0006397">
    <property type="term" value="P:mRNA processing"/>
    <property type="evidence" value="ECO:0007669"/>
    <property type="project" value="InterPro"/>
</dbReference>
<keyword evidence="2" id="KW-0547">Nucleotide-binding</keyword>
<feature type="domain" description="KEN" evidence="5">
    <location>
        <begin position="638"/>
        <end position="761"/>
    </location>
</feature>
<keyword evidence="3" id="KW-0067">ATP-binding</keyword>
<dbReference type="AlphaFoldDB" id="A0A914ELR9"/>
<evidence type="ECO:0000313" key="6">
    <source>
        <dbReference type="Proteomes" id="UP000887540"/>
    </source>
</evidence>
<dbReference type="InterPro" id="IPR045133">
    <property type="entry name" value="IRE1/2-like"/>
</dbReference>
<evidence type="ECO:0000259" key="5">
    <source>
        <dbReference type="PROSITE" id="PS51392"/>
    </source>
</evidence>
<dbReference type="Pfam" id="PF00069">
    <property type="entry name" value="Pkinase"/>
    <property type="match status" value="1"/>
</dbReference>
<accession>A0A914ELR9</accession>
<dbReference type="PANTHER" id="PTHR13954:SF6">
    <property type="entry name" value="NON-SPECIFIC SERINE_THREONINE PROTEIN KINASE"/>
    <property type="match status" value="1"/>
</dbReference>
<evidence type="ECO:0000313" key="7">
    <source>
        <dbReference type="WBParaSite" id="ACRNAN_scaffold9398.g18409.t1"/>
    </source>
</evidence>
<dbReference type="PROSITE" id="PS00108">
    <property type="entry name" value="PROTEIN_KINASE_ST"/>
    <property type="match status" value="1"/>
</dbReference>
<dbReference type="Gene3D" id="3.30.200.20">
    <property type="entry name" value="Phosphorylase Kinase, domain 1"/>
    <property type="match status" value="1"/>
</dbReference>
<evidence type="ECO:0000256" key="2">
    <source>
        <dbReference type="ARBA" id="ARBA00022741"/>
    </source>
</evidence>
<dbReference type="GO" id="GO:0051082">
    <property type="term" value="F:unfolded protein binding"/>
    <property type="evidence" value="ECO:0007669"/>
    <property type="project" value="TreeGrafter"/>
</dbReference>
<dbReference type="InterPro" id="IPR000719">
    <property type="entry name" value="Prot_kinase_dom"/>
</dbReference>
<evidence type="ECO:0000256" key="1">
    <source>
        <dbReference type="ARBA" id="ARBA00022729"/>
    </source>
</evidence>
<dbReference type="InterPro" id="IPR010513">
    <property type="entry name" value="KEN_dom"/>
</dbReference>
<dbReference type="SUPFAM" id="SSF56112">
    <property type="entry name" value="Protein kinase-like (PK-like)"/>
    <property type="match status" value="1"/>
</dbReference>
<dbReference type="PROSITE" id="PS50011">
    <property type="entry name" value="PROTEIN_KINASE_DOM"/>
    <property type="match status" value="1"/>
</dbReference>
<keyword evidence="6" id="KW-1185">Reference proteome</keyword>
<dbReference type="GO" id="GO:0070059">
    <property type="term" value="P:intrinsic apoptotic signaling pathway in response to endoplasmic reticulum stress"/>
    <property type="evidence" value="ECO:0007669"/>
    <property type="project" value="TreeGrafter"/>
</dbReference>
<keyword evidence="1" id="KW-0732">Signal</keyword>
<dbReference type="PANTHER" id="PTHR13954">
    <property type="entry name" value="IRE1-RELATED"/>
    <property type="match status" value="1"/>
</dbReference>
<dbReference type="GO" id="GO:0004521">
    <property type="term" value="F:RNA endonuclease activity"/>
    <property type="evidence" value="ECO:0007669"/>
    <property type="project" value="InterPro"/>
</dbReference>
<dbReference type="WBParaSite" id="ACRNAN_scaffold9398.g18409.t1">
    <property type="protein sequence ID" value="ACRNAN_scaffold9398.g18409.t1"/>
    <property type="gene ID" value="ACRNAN_scaffold9398.g18409"/>
</dbReference>
<dbReference type="InterPro" id="IPR011009">
    <property type="entry name" value="Kinase-like_dom_sf"/>
</dbReference>
<evidence type="ECO:0000256" key="3">
    <source>
        <dbReference type="ARBA" id="ARBA00022840"/>
    </source>
</evidence>
<dbReference type="Gene3D" id="1.10.510.10">
    <property type="entry name" value="Transferase(Phosphotransferase) domain 1"/>
    <property type="match status" value="1"/>
</dbReference>
<feature type="domain" description="Protein kinase" evidence="4">
    <location>
        <begin position="369"/>
        <end position="635"/>
    </location>
</feature>
<dbReference type="InterPro" id="IPR038357">
    <property type="entry name" value="KEN_sf"/>
</dbReference>
<dbReference type="Pfam" id="PF06479">
    <property type="entry name" value="Ribonuc_2-5A"/>
    <property type="match status" value="1"/>
</dbReference>